<feature type="compositionally biased region" description="Low complexity" evidence="1">
    <location>
        <begin position="625"/>
        <end position="638"/>
    </location>
</feature>
<feature type="compositionally biased region" description="Basic and acidic residues" evidence="1">
    <location>
        <begin position="317"/>
        <end position="337"/>
    </location>
</feature>
<feature type="compositionally biased region" description="Acidic residues" evidence="1">
    <location>
        <begin position="712"/>
        <end position="725"/>
    </location>
</feature>
<feature type="region of interest" description="Disordered" evidence="1">
    <location>
        <begin position="921"/>
        <end position="1236"/>
    </location>
</feature>
<protein>
    <recommendedName>
        <fullName evidence="2">DNA replication checkpoint mediator MRC1 domain-containing protein</fullName>
    </recommendedName>
</protein>
<dbReference type="STRING" id="1569628.A0A316UIM1"/>
<dbReference type="GeneID" id="37026638"/>
<feature type="compositionally biased region" description="Acidic residues" evidence="1">
    <location>
        <begin position="1184"/>
        <end position="1195"/>
    </location>
</feature>
<dbReference type="OrthoDB" id="3367102at2759"/>
<evidence type="ECO:0000256" key="1">
    <source>
        <dbReference type="SAM" id="MobiDB-lite"/>
    </source>
</evidence>
<feature type="region of interest" description="Disordered" evidence="1">
    <location>
        <begin position="1592"/>
        <end position="1622"/>
    </location>
</feature>
<dbReference type="Pfam" id="PF09444">
    <property type="entry name" value="MRC1"/>
    <property type="match status" value="1"/>
</dbReference>
<feature type="compositionally biased region" description="Polar residues" evidence="1">
    <location>
        <begin position="543"/>
        <end position="552"/>
    </location>
</feature>
<feature type="compositionally biased region" description="Acidic residues" evidence="1">
    <location>
        <begin position="1357"/>
        <end position="1381"/>
    </location>
</feature>
<sequence>MADVEVVRRPLAATYGRRRRDETPLSDAEGQSSQPSPPARDSLFLDSSPLNKEESHRSRYATNDEETGNTSASSSDERDRAAFKPRSSSIGLAPPQPSRIAGLENSDDDDDDDEETSQNALDRVRAQLGVSHPSSSNGSGSRRDAATSSLSSAPSLSQPQRPGAGNSKAIYDSDADEEDSFVHRTAASRPNRVGLLAGRMKARMTTSSSTDDQTRPCFGSQRSASPRRSFVLSDDDSSHSDSAPDSQLAQLRKDRLAATQRKQKLEEMAAKRRQAAEAEVSLEDDFFNNSHNDDAPATDDPIRSSSNVGEDSDEDYPDAHELIQRAAEQRRQHDGSVRGDSSVSSSKHRSSKSSKKATRPPKGPKPLSKKEQEEMHKMQAKIERSRPMPSLALQSHPVDRQEYSIAQLAAKFQQPESLPSADEDDPIESDTPRRPAPGTAVPAKGSMANAKPSTILTEGSCFSDPVAISSSHVSVEELQRRKAQEALKLRKQKWLQAQQENAQRPSSMADSIESTGSDLVFDMMSKPRAGAQAAEDEDDLTIIDSTAPSSSRRGLLFVSKLQERSRSNGASTKKAPADRSSKHAAQPAGMSAVDFKQAMLDKVRRQNISIRQAREMQAGGPARNAQHSQAAAQPNAAGDADESADVLKKMTARLQQQPDADEVADAADGHDGGSEDEDFWPEDSGSDDDHAGSGEEEDQIEDASAKVAQEYENNDGDSLAEDEADVMPPSSQNTNRSVGRTGMDSDEDEDDEVEMHTARPGKKRAQLAVVDEDDEEQHQQQQQQQHKDDSPPASAPLTGKSAGFGGGPGGLTQFFQDTQQSDHEELPESQRLAAQAASDASLHRTSAAPPSAGAPKPTNDSVLGQFFADTQLSQTPRGHSLDVIGATGRAKNADHFAFVPEGGSLGDAALSQFFNEGTQITRPTGQEEAGATGASLDAPGGSMPPPRTIPTDGFAALRRQAQGDGEDLLGSPDSILPSPDHSPGNFANFATPRAAPLEPARQYLNHEGFFTQTRPVASAPAPDSAGSRRRSLSVGSNRGGADSFASQWGATEPRATSADEDAEEHDVPSSPSARRKRFRRALQPLQGESEGEEEAGEEEEDEEEEEEADEGDSRGSGSDVDPDERHPAAEEDEEEDDDVGSAAEDDVHPGATANAWDVLKRAAQRADLAKSASKKKSRRRNEFIEGEAEESEDEEGTRQGGGLKGVFDKSDDEGNEDSDSDDDGADLEGLVDDVHERDEAAKDKLALARYQQDMDVDEAAALALAEKAAKGELRNKRRNRGLGAGLEGLLDDDFDEERLKRLASRPKGFVAKRRKLEGGDGMDLLASKAESRAFVEGYAETHDTGVGEGEYTFLAAAEDEGDESDDDEEEDEDEDRSEEEASPAKRDDDDLDELDRVFAQRITRKELAKELKERRKNQRRQRVASDDEYGDAPEEAQASVPPASRDFFASDESDDEVDRRVGAQAAAKRKAALPSFLHDRLNSSANSDKKARTSSVASRSRADAHHDDDDEEDDDPSTADPASALIEGLKRRRAVSPRTAERLARVAAEYGDRSDAASYVNAGQNGGGGSSITSFGARAARQVDRQKAGAGAFVGTRGSGEDARATAAAGGSGGDGRRRVAKSASGLLAKRVVEESQ</sequence>
<dbReference type="Proteomes" id="UP000245884">
    <property type="component" value="Unassembled WGS sequence"/>
</dbReference>
<feature type="region of interest" description="Disordered" evidence="1">
    <location>
        <begin position="1409"/>
        <end position="1540"/>
    </location>
</feature>
<proteinExistence type="predicted"/>
<feature type="domain" description="DNA replication checkpoint mediator MRC1" evidence="2">
    <location>
        <begin position="1177"/>
        <end position="1336"/>
    </location>
</feature>
<accession>A0A316UIM1</accession>
<feature type="region of interest" description="Disordered" evidence="1">
    <location>
        <begin position="1"/>
        <end position="449"/>
    </location>
</feature>
<reference evidence="3 4" key="1">
    <citation type="journal article" date="2018" name="Mol. Biol. Evol.">
        <title>Broad Genomic Sampling Reveals a Smut Pathogenic Ancestry of the Fungal Clade Ustilaginomycotina.</title>
        <authorList>
            <person name="Kijpornyongpan T."/>
            <person name="Mondo S.J."/>
            <person name="Barry K."/>
            <person name="Sandor L."/>
            <person name="Lee J."/>
            <person name="Lipzen A."/>
            <person name="Pangilinan J."/>
            <person name="LaButti K."/>
            <person name="Hainaut M."/>
            <person name="Henrissat B."/>
            <person name="Grigoriev I.V."/>
            <person name="Spatafora J.W."/>
            <person name="Aime M.C."/>
        </authorList>
    </citation>
    <scope>NUCLEOTIDE SEQUENCE [LARGE SCALE GENOMIC DNA]</scope>
    <source>
        <strain evidence="3 4">MCA 5214</strain>
    </source>
</reference>
<feature type="compositionally biased region" description="Polar residues" evidence="1">
    <location>
        <begin position="858"/>
        <end position="877"/>
    </location>
</feature>
<feature type="compositionally biased region" description="Acidic residues" evidence="1">
    <location>
        <begin position="105"/>
        <end position="116"/>
    </location>
</feature>
<evidence type="ECO:0000259" key="2">
    <source>
        <dbReference type="Pfam" id="PF09444"/>
    </source>
</evidence>
<feature type="compositionally biased region" description="Acidic residues" evidence="1">
    <location>
        <begin position="1089"/>
        <end position="1110"/>
    </location>
</feature>
<dbReference type="EMBL" id="KZ819677">
    <property type="protein sequence ID" value="PWN25122.1"/>
    <property type="molecule type" value="Genomic_DNA"/>
</dbReference>
<feature type="region of interest" description="Disordered" evidence="1">
    <location>
        <begin position="1551"/>
        <end position="1570"/>
    </location>
</feature>
<feature type="compositionally biased region" description="Acidic residues" evidence="1">
    <location>
        <begin position="744"/>
        <end position="753"/>
    </location>
</feature>
<gene>
    <name evidence="3" type="ORF">BDZ90DRAFT_228500</name>
</gene>
<dbReference type="InterPro" id="IPR018564">
    <property type="entry name" value="Repl_chkpnt_MRC1_dom"/>
</dbReference>
<feature type="compositionally biased region" description="Basic and acidic residues" evidence="1">
    <location>
        <begin position="263"/>
        <end position="276"/>
    </location>
</feature>
<name>A0A316UIM1_9BASI</name>
<keyword evidence="4" id="KW-1185">Reference proteome</keyword>
<feature type="region of interest" description="Disordered" evidence="1">
    <location>
        <begin position="492"/>
        <end position="880"/>
    </location>
</feature>
<feature type="region of interest" description="Disordered" evidence="1">
    <location>
        <begin position="1340"/>
        <end position="1393"/>
    </location>
</feature>
<feature type="compositionally biased region" description="Low complexity" evidence="1">
    <location>
        <begin position="846"/>
        <end position="857"/>
    </location>
</feature>
<evidence type="ECO:0000313" key="4">
    <source>
        <dbReference type="Proteomes" id="UP000245884"/>
    </source>
</evidence>
<feature type="compositionally biased region" description="Acidic residues" evidence="1">
    <location>
        <begin position="1130"/>
        <end position="1139"/>
    </location>
</feature>
<feature type="compositionally biased region" description="Basic and acidic residues" evidence="1">
    <location>
        <begin position="1477"/>
        <end position="1491"/>
    </location>
</feature>
<organism evidence="3 4">
    <name type="scientific">Jaminaea rosea</name>
    <dbReference type="NCBI Taxonomy" id="1569628"/>
    <lineage>
        <taxon>Eukaryota</taxon>
        <taxon>Fungi</taxon>
        <taxon>Dikarya</taxon>
        <taxon>Basidiomycota</taxon>
        <taxon>Ustilaginomycotina</taxon>
        <taxon>Exobasidiomycetes</taxon>
        <taxon>Microstromatales</taxon>
        <taxon>Microstromatales incertae sedis</taxon>
        <taxon>Jaminaea</taxon>
    </lineage>
</organism>
<dbReference type="RefSeq" id="XP_025359734.1">
    <property type="nucleotide sequence ID" value="XM_025504815.1"/>
</dbReference>
<feature type="compositionally biased region" description="Acidic residues" evidence="1">
    <location>
        <begin position="674"/>
        <end position="686"/>
    </location>
</feature>
<feature type="compositionally biased region" description="Basic and acidic residues" evidence="1">
    <location>
        <begin position="368"/>
        <end position="386"/>
    </location>
</feature>
<feature type="compositionally biased region" description="Acidic residues" evidence="1">
    <location>
        <begin position="1210"/>
        <end position="1231"/>
    </location>
</feature>
<feature type="compositionally biased region" description="Polar residues" evidence="1">
    <location>
        <begin position="729"/>
        <end position="738"/>
    </location>
</feature>
<feature type="compositionally biased region" description="Low complexity" evidence="1">
    <location>
        <begin position="129"/>
        <end position="160"/>
    </location>
</feature>
<evidence type="ECO:0000313" key="3">
    <source>
        <dbReference type="EMBL" id="PWN25122.1"/>
    </source>
</evidence>
<feature type="compositionally biased region" description="Acidic residues" evidence="1">
    <location>
        <begin position="1508"/>
        <end position="1517"/>
    </location>
</feature>
<feature type="compositionally biased region" description="Polar residues" evidence="1">
    <location>
        <begin position="495"/>
        <end position="517"/>
    </location>
</feature>
<feature type="compositionally biased region" description="Basic residues" evidence="1">
    <location>
        <begin position="346"/>
        <end position="359"/>
    </location>
</feature>
<feature type="compositionally biased region" description="Basic and acidic residues" evidence="1">
    <location>
        <begin position="1382"/>
        <end position="1393"/>
    </location>
</feature>